<proteinExistence type="predicted"/>
<dbReference type="AlphaFoldDB" id="A0A1A5K2T1"/>
<dbReference type="EMBL" id="LZTJ01000001">
    <property type="protein sequence ID" value="OBP82367.1"/>
    <property type="molecule type" value="Genomic_DNA"/>
</dbReference>
<protein>
    <recommendedName>
        <fullName evidence="3">Sarcosine oxidase subunit gamma</fullName>
    </recommendedName>
</protein>
<evidence type="ECO:0008006" key="3">
    <source>
        <dbReference type="Google" id="ProtNLM"/>
    </source>
</evidence>
<gene>
    <name evidence="1" type="ORF">BAE39_02015</name>
</gene>
<name>A0A1A5K2T1_RHILI</name>
<evidence type="ECO:0000313" key="1">
    <source>
        <dbReference type="EMBL" id="OBP82367.1"/>
    </source>
</evidence>
<reference evidence="2" key="1">
    <citation type="submission" date="2016-06" db="EMBL/GenBank/DDBJ databases">
        <title>NZP2037 Pacbio-Illumina hybrid assembly.</title>
        <authorList>
            <person name="Ramsay J.P."/>
        </authorList>
    </citation>
    <scope>NUCLEOTIDE SEQUENCE [LARGE SCALE GENOMIC DNA]</scope>
    <source>
        <strain evidence="2">R7ANS::ICEMlSym2042</strain>
    </source>
</reference>
<dbReference type="OrthoDB" id="7868213at2"/>
<accession>A0A1A5K2T1</accession>
<organism evidence="1 2">
    <name type="scientific">Rhizobium loti</name>
    <name type="common">Mesorhizobium loti</name>
    <dbReference type="NCBI Taxonomy" id="381"/>
    <lineage>
        <taxon>Bacteria</taxon>
        <taxon>Pseudomonadati</taxon>
        <taxon>Pseudomonadota</taxon>
        <taxon>Alphaproteobacteria</taxon>
        <taxon>Hyphomicrobiales</taxon>
        <taxon>Phyllobacteriaceae</taxon>
        <taxon>Mesorhizobium</taxon>
    </lineage>
</organism>
<dbReference type="Gene3D" id="3.30.1360.120">
    <property type="entry name" value="Probable tRNA modification gtpase trme, domain 1"/>
    <property type="match status" value="1"/>
</dbReference>
<dbReference type="RefSeq" id="WP_032932717.1">
    <property type="nucleotide sequence ID" value="NZ_LZTH01000023.1"/>
</dbReference>
<dbReference type="Proteomes" id="UP000093748">
    <property type="component" value="Unassembled WGS sequence"/>
</dbReference>
<dbReference type="SUPFAM" id="SSF103025">
    <property type="entry name" value="Folate-binding domain"/>
    <property type="match status" value="1"/>
</dbReference>
<evidence type="ECO:0000313" key="2">
    <source>
        <dbReference type="Proteomes" id="UP000093748"/>
    </source>
</evidence>
<sequence>MRDLAEKWSVPPDWRKATIEVPGLKVGAVAGLHQRLVSGDLAAWAEASGFDGPAVGAFGLAEGMRYSVRLARDRLLAVSTTPFGMATEWFSEGFAVTEISAGLQVFEVEGPALDAFIARGTTLDPAGPPSASATLSFTGIGAIVYRRQRSLRIHVDRGLAAYLWTWMETVAANIATGSQN</sequence>
<comment type="caution">
    <text evidence="1">The sequence shown here is derived from an EMBL/GenBank/DDBJ whole genome shotgun (WGS) entry which is preliminary data.</text>
</comment>
<dbReference type="GeneID" id="66680584"/>
<dbReference type="InterPro" id="IPR027266">
    <property type="entry name" value="TrmE/GcvT-like"/>
</dbReference>